<evidence type="ECO:0000259" key="11">
    <source>
        <dbReference type="PROSITE" id="PS50018"/>
    </source>
</evidence>
<dbReference type="Gene3D" id="3.30.505.10">
    <property type="entry name" value="SH2 domain"/>
    <property type="match status" value="1"/>
</dbReference>
<dbReference type="InterPro" id="IPR000980">
    <property type="entry name" value="SH2"/>
</dbReference>
<feature type="compositionally biased region" description="Polar residues" evidence="6">
    <location>
        <begin position="885"/>
        <end position="899"/>
    </location>
</feature>
<dbReference type="PROSITE" id="PS50002">
    <property type="entry name" value="SH3"/>
    <property type="match status" value="1"/>
</dbReference>
<dbReference type="SMART" id="SM00239">
    <property type="entry name" value="C2"/>
    <property type="match status" value="1"/>
</dbReference>
<dbReference type="InterPro" id="IPR039360">
    <property type="entry name" value="Ras_GTPase"/>
</dbReference>
<dbReference type="InterPro" id="IPR000008">
    <property type="entry name" value="C2_dom"/>
</dbReference>
<dbReference type="PROSITE" id="PS50018">
    <property type="entry name" value="RAS_GTPASE_ACTIV_2"/>
    <property type="match status" value="1"/>
</dbReference>
<dbReference type="SUPFAM" id="SSF49562">
    <property type="entry name" value="C2 domain (Calcium/lipid-binding domain, CaLB)"/>
    <property type="match status" value="1"/>
</dbReference>
<evidence type="ECO:0000256" key="1">
    <source>
        <dbReference type="ARBA" id="ARBA00022443"/>
    </source>
</evidence>
<comment type="caution">
    <text evidence="12">The sequence shown here is derived from an EMBL/GenBank/DDBJ whole genome shotgun (WGS) entry which is preliminary data.</text>
</comment>
<feature type="domain" description="SH3" evidence="8">
    <location>
        <begin position="45"/>
        <end position="107"/>
    </location>
</feature>
<dbReference type="InterPro" id="IPR001849">
    <property type="entry name" value="PH_domain"/>
</dbReference>
<dbReference type="SMART" id="SM00323">
    <property type="entry name" value="RasGAP"/>
    <property type="match status" value="1"/>
</dbReference>
<dbReference type="Pfam" id="PF00616">
    <property type="entry name" value="RasGAP"/>
    <property type="match status" value="2"/>
</dbReference>
<dbReference type="SUPFAM" id="SSF50729">
    <property type="entry name" value="PH domain-like"/>
    <property type="match status" value="1"/>
</dbReference>
<dbReference type="Pfam" id="PF00018">
    <property type="entry name" value="SH3_1"/>
    <property type="match status" value="1"/>
</dbReference>
<dbReference type="PROSITE" id="PS50003">
    <property type="entry name" value="PH_DOMAIN"/>
    <property type="match status" value="1"/>
</dbReference>
<dbReference type="SUPFAM" id="SSF50044">
    <property type="entry name" value="SH3-domain"/>
    <property type="match status" value="1"/>
</dbReference>
<accession>A0AAD9JZ02</accession>
<dbReference type="SMART" id="SM00252">
    <property type="entry name" value="SH2"/>
    <property type="match status" value="1"/>
</dbReference>
<feature type="domain" description="C2" evidence="10">
    <location>
        <begin position="358"/>
        <end position="473"/>
    </location>
</feature>
<dbReference type="PANTHER" id="PTHR10194">
    <property type="entry name" value="RAS GTPASE-ACTIVATING PROTEINS"/>
    <property type="match status" value="1"/>
</dbReference>
<dbReference type="Pfam" id="PF00017">
    <property type="entry name" value="SH2"/>
    <property type="match status" value="1"/>
</dbReference>
<evidence type="ECO:0000256" key="5">
    <source>
        <dbReference type="PROSITE-ProRule" id="PRU00192"/>
    </source>
</evidence>
<dbReference type="Proteomes" id="UP001208570">
    <property type="component" value="Unassembled WGS sequence"/>
</dbReference>
<feature type="domain" description="SH2" evidence="7">
    <location>
        <begin position="117"/>
        <end position="227"/>
    </location>
</feature>
<dbReference type="Gene3D" id="2.30.29.30">
    <property type="entry name" value="Pleckstrin-homology domain (PH domain)/Phosphotyrosine-binding domain (PTB)"/>
    <property type="match status" value="1"/>
</dbReference>
<dbReference type="Gene3D" id="1.10.506.10">
    <property type="entry name" value="GTPase Activation - p120gap, domain 1"/>
    <property type="match status" value="2"/>
</dbReference>
<feature type="compositionally biased region" description="Basic residues" evidence="6">
    <location>
        <begin position="863"/>
        <end position="874"/>
    </location>
</feature>
<evidence type="ECO:0000256" key="4">
    <source>
        <dbReference type="PROSITE-ProRule" id="PRU00191"/>
    </source>
</evidence>
<keyword evidence="13" id="KW-1185">Reference proteome</keyword>
<organism evidence="12 13">
    <name type="scientific">Paralvinella palmiformis</name>
    <dbReference type="NCBI Taxonomy" id="53620"/>
    <lineage>
        <taxon>Eukaryota</taxon>
        <taxon>Metazoa</taxon>
        <taxon>Spiralia</taxon>
        <taxon>Lophotrochozoa</taxon>
        <taxon>Annelida</taxon>
        <taxon>Polychaeta</taxon>
        <taxon>Sedentaria</taxon>
        <taxon>Canalipalpata</taxon>
        <taxon>Terebellida</taxon>
        <taxon>Terebelliformia</taxon>
        <taxon>Alvinellidae</taxon>
        <taxon>Paralvinella</taxon>
    </lineage>
</organism>
<dbReference type="PANTHER" id="PTHR10194:SF146">
    <property type="entry name" value="RAS GTPASE-ACTIVATING PROTEIN 1"/>
    <property type="match status" value="1"/>
</dbReference>
<dbReference type="InterPro" id="IPR001452">
    <property type="entry name" value="SH3_domain"/>
</dbReference>
<feature type="domain" description="Ras-GAP" evidence="11">
    <location>
        <begin position="533"/>
        <end position="727"/>
    </location>
</feature>
<dbReference type="InterPro" id="IPR036028">
    <property type="entry name" value="SH3-like_dom_sf"/>
</dbReference>
<dbReference type="InterPro" id="IPR035652">
    <property type="entry name" value="RasGAP_SH3"/>
</dbReference>
<evidence type="ECO:0000259" key="9">
    <source>
        <dbReference type="PROSITE" id="PS50003"/>
    </source>
</evidence>
<name>A0AAD9JZ02_9ANNE</name>
<dbReference type="SUPFAM" id="SSF48350">
    <property type="entry name" value="GTPase activation domain, GAP"/>
    <property type="match status" value="1"/>
</dbReference>
<dbReference type="CDD" id="cd11788">
    <property type="entry name" value="SH3_RasGAP"/>
    <property type="match status" value="1"/>
</dbReference>
<proteinExistence type="predicted"/>
<reference evidence="12" key="1">
    <citation type="journal article" date="2023" name="Mol. Biol. Evol.">
        <title>Third-Generation Sequencing Reveals the Adaptive Role of the Epigenome in Three Deep-Sea Polychaetes.</title>
        <authorList>
            <person name="Perez M."/>
            <person name="Aroh O."/>
            <person name="Sun Y."/>
            <person name="Lan Y."/>
            <person name="Juniper S.K."/>
            <person name="Young C.R."/>
            <person name="Angers B."/>
            <person name="Qian P.Y."/>
        </authorList>
    </citation>
    <scope>NUCLEOTIDE SEQUENCE</scope>
    <source>
        <strain evidence="12">P08H-3</strain>
    </source>
</reference>
<dbReference type="PROSITE" id="PS50004">
    <property type="entry name" value="C2"/>
    <property type="match status" value="1"/>
</dbReference>
<dbReference type="Gene3D" id="2.30.30.40">
    <property type="entry name" value="SH3 Domains"/>
    <property type="match status" value="1"/>
</dbReference>
<feature type="domain" description="PH" evidence="9">
    <location>
        <begin position="265"/>
        <end position="357"/>
    </location>
</feature>
<dbReference type="InterPro" id="IPR008936">
    <property type="entry name" value="Rho_GTPase_activation_prot"/>
</dbReference>
<evidence type="ECO:0000313" key="12">
    <source>
        <dbReference type="EMBL" id="KAK2162078.1"/>
    </source>
</evidence>
<evidence type="ECO:0008006" key="14">
    <source>
        <dbReference type="Google" id="ProtNLM"/>
    </source>
</evidence>
<dbReference type="SMART" id="SM00233">
    <property type="entry name" value="PH"/>
    <property type="match status" value="1"/>
</dbReference>
<dbReference type="EMBL" id="JAODUP010000104">
    <property type="protein sequence ID" value="KAK2162078.1"/>
    <property type="molecule type" value="Genomic_DNA"/>
</dbReference>
<evidence type="ECO:0000313" key="13">
    <source>
        <dbReference type="Proteomes" id="UP001208570"/>
    </source>
</evidence>
<keyword evidence="2" id="KW-0343">GTPase activation</keyword>
<protein>
    <recommendedName>
        <fullName evidence="14">Ras GTPase-activating protein 1</fullName>
    </recommendedName>
</protein>
<evidence type="ECO:0000259" key="7">
    <source>
        <dbReference type="PROSITE" id="PS50001"/>
    </source>
</evidence>
<dbReference type="Gene3D" id="2.60.40.150">
    <property type="entry name" value="C2 domain"/>
    <property type="match status" value="1"/>
</dbReference>
<dbReference type="InterPro" id="IPR011993">
    <property type="entry name" value="PH-like_dom_sf"/>
</dbReference>
<dbReference type="GO" id="GO:0005096">
    <property type="term" value="F:GTPase activator activity"/>
    <property type="evidence" value="ECO:0007669"/>
    <property type="project" value="UniProtKB-KW"/>
</dbReference>
<evidence type="ECO:0000256" key="3">
    <source>
        <dbReference type="ARBA" id="ARBA00022999"/>
    </source>
</evidence>
<keyword evidence="1 5" id="KW-0728">SH3 domain</keyword>
<evidence type="ECO:0000259" key="10">
    <source>
        <dbReference type="PROSITE" id="PS50004"/>
    </source>
</evidence>
<evidence type="ECO:0000256" key="2">
    <source>
        <dbReference type="ARBA" id="ARBA00022468"/>
    </source>
</evidence>
<dbReference type="InterPro" id="IPR001936">
    <property type="entry name" value="RasGAP_dom"/>
</dbReference>
<evidence type="ECO:0000256" key="6">
    <source>
        <dbReference type="SAM" id="MobiDB-lite"/>
    </source>
</evidence>
<keyword evidence="3 4" id="KW-0727">SH2 domain</keyword>
<dbReference type="InterPro" id="IPR036860">
    <property type="entry name" value="SH2_dom_sf"/>
</dbReference>
<dbReference type="Pfam" id="PF00169">
    <property type="entry name" value="PH"/>
    <property type="match status" value="1"/>
</dbReference>
<feature type="region of interest" description="Disordered" evidence="6">
    <location>
        <begin position="839"/>
        <end position="899"/>
    </location>
</feature>
<evidence type="ECO:0000259" key="8">
    <source>
        <dbReference type="PROSITE" id="PS50002"/>
    </source>
</evidence>
<dbReference type="InterPro" id="IPR035892">
    <property type="entry name" value="C2_domain_sf"/>
</dbReference>
<sequence length="899" mass="102525">MVAFLCRIVLRARRNKHQCEDGTPQWLDAARGLPYILCFFLQPVYDKRKVIAILPYTQIPDTDELSFDKGEIFVVHNDLGDGWLWVTSQSRGLGGIINQELVQELNDKVDLIEMNDWFHADITKQEAAERLAKGECCGRILHSVTSAIIVSEWGEAGPGSWLVRPSDSTTGDYSLFFYCSKQIQRFKIQKYGRQYLMGGRQFESIASIVERYKKEQIVEGYTLGEPVLKYRTPMLNEDDNRNGKDIYAFMRQSSGSNFFLNRKDHIVIKGHLNKKSQRTKKWKYMYFVLNGTEQQLYYFENQKRSKPKGLIELTYSSLPNCFQIITRALNQVSVYYICADNTDQAQEWIQAIKPYCMDQQQIKKIPKSVFATLTELRSLQLKIYDARKLSMKHVPHAYCIMSLNEVKVARTQIKDAPDPCWDEEFMLDDIPPDIESFSISVYNKSKRSKDTEVVCMKVLLNELEAGQWSDKWYTLSPLNITNKLEGGSLRVSVRYLHEIIMPLQEYTSLKELMLAKDLETVLALVSVCATNNNRAPLATALLQIFRHERQEAHLLKTINDLEIEQEESSATLFRSTTMASTLMDQFMKMTATRFLQQAVQGVINKIMEGKVSCEINPSMLDNPSDQEVNAKQLISILNEAVNSIFSSVDSCPMVLRYLCHCLQKKVGRKWPNESLVRTRVVSGFIFLRLLCLAVLNPKQFNLITEAPSQMAARTLKLVANCLIKLANLAEAKEQYMEVINPFIQENKPRMIEFINELSNVHQVPQTTEVPAVDIARSLANIHQICVTNLEDLQKISQKKLPVNLRHKVSDELKPTAVFGLRLVTSSLYTAAPVTPRRTGSGIAIGDSRPGWDTVGKHSEGVRTKKWPASRRSRRAALTPSKLRRVSSSTEGQQHLSASI</sequence>
<dbReference type="AlphaFoldDB" id="A0AAD9JZ02"/>
<dbReference type="Pfam" id="PF00168">
    <property type="entry name" value="C2"/>
    <property type="match status" value="1"/>
</dbReference>
<dbReference type="PROSITE" id="PS50001">
    <property type="entry name" value="SH2"/>
    <property type="match status" value="1"/>
</dbReference>
<gene>
    <name evidence="12" type="ORF">LSH36_104g01023</name>
</gene>
<dbReference type="SMART" id="SM00326">
    <property type="entry name" value="SH3"/>
    <property type="match status" value="1"/>
</dbReference>
<dbReference type="SUPFAM" id="SSF55550">
    <property type="entry name" value="SH2 domain"/>
    <property type="match status" value="1"/>
</dbReference>